<evidence type="ECO:0000256" key="5">
    <source>
        <dbReference type="ARBA" id="ARBA00023157"/>
    </source>
</evidence>
<dbReference type="Pfam" id="PF01147">
    <property type="entry name" value="Crust_neurohorm"/>
    <property type="match status" value="1"/>
</dbReference>
<dbReference type="GO" id="GO:0005576">
    <property type="term" value="C:extracellular region"/>
    <property type="evidence" value="ECO:0007669"/>
    <property type="project" value="UniProtKB-SubCell"/>
</dbReference>
<dbReference type="InterPro" id="IPR018251">
    <property type="entry name" value="Crust_neurhormone_CS"/>
</dbReference>
<dbReference type="GO" id="GO:0007218">
    <property type="term" value="P:neuropeptide signaling pathway"/>
    <property type="evidence" value="ECO:0007669"/>
    <property type="project" value="UniProtKB-KW"/>
</dbReference>
<keyword evidence="3" id="KW-0964">Secreted</keyword>
<dbReference type="InterPro" id="IPR035957">
    <property type="entry name" value="Crust_neurohorm_sf"/>
</dbReference>
<gene>
    <name evidence="8" type="primary">moih2</name>
    <name evidence="9" type="synonym">mo-IH 2</name>
</gene>
<evidence type="ECO:0000256" key="3">
    <source>
        <dbReference type="ARBA" id="ARBA00022525"/>
    </source>
</evidence>
<dbReference type="EMBL" id="AJ245379">
    <property type="protein sequence ID" value="CAB61425.1"/>
    <property type="molecule type" value="mRNA"/>
</dbReference>
<dbReference type="EMBL" id="AJ276105">
    <property type="protein sequence ID" value="CAC05348.1"/>
    <property type="molecule type" value="Genomic_DNA"/>
</dbReference>
<keyword evidence="5 7" id="KW-1015">Disulfide bond</keyword>
<comment type="subcellular location">
    <subcellularLocation>
        <location evidence="1">Secreted</location>
    </subcellularLocation>
</comment>
<sequence length="112" mass="13063">MMSRANSRVFQRTWLVVAVVFGVVWSLSSQRGLARRINNDCQNFIGNRAMYEKVDWICKDCANIFRQDGLLNNCRSNCFYNTEFLWCIDATENTRNKEQLEQWAAILGAGWN</sequence>
<dbReference type="PANTHER" id="PTHR35981">
    <property type="entry name" value="ION TRANSPORT PEPTIDE, ISOFORM C"/>
    <property type="match status" value="1"/>
</dbReference>
<reference evidence="8" key="1">
    <citation type="journal article" date="1999" name="Biochem. J.">
        <title>Molecular characterization and expression of mandibular organ-inhibiting hormone, a recently discovered neuropeptide involved in the regulation of growth and reproduction in the crab Cancer pagurus.</title>
        <authorList>
            <person name="Tang C."/>
            <person name="Lu W."/>
            <person name="Wainwright G."/>
            <person name="Webster S.G."/>
            <person name="Rees H.H."/>
            <person name="Turner P.C."/>
        </authorList>
    </citation>
    <scope>NUCLEOTIDE SEQUENCE</scope>
</reference>
<dbReference type="AlphaFoldDB" id="Q9U5Y5"/>
<dbReference type="PANTHER" id="PTHR35981:SF2">
    <property type="entry name" value="ION TRANSPORT PEPTIDE, ISOFORM C"/>
    <property type="match status" value="1"/>
</dbReference>
<evidence type="ECO:0000256" key="6">
    <source>
        <dbReference type="ARBA" id="ARBA00023320"/>
    </source>
</evidence>
<dbReference type="PRINTS" id="PR00550">
    <property type="entry name" value="HYPRGLYCEMIC"/>
</dbReference>
<dbReference type="InterPro" id="IPR031098">
    <property type="entry name" value="Crust_neurohorm"/>
</dbReference>
<dbReference type="Gene3D" id="1.10.2010.10">
    <property type="entry name" value="Crustacean CHH/MIH/GIH neurohormone"/>
    <property type="match status" value="1"/>
</dbReference>
<comment type="similarity">
    <text evidence="2">Belongs to the arthropod CHH/MIH/GIH/VIH hormone family.</text>
</comment>
<evidence type="ECO:0000256" key="2">
    <source>
        <dbReference type="ARBA" id="ARBA00005447"/>
    </source>
</evidence>
<dbReference type="PRINTS" id="PR00549">
    <property type="entry name" value="HYPRGLYCEMC2"/>
</dbReference>
<accession>Q9U5Y5</accession>
<dbReference type="PROSITE" id="PS01250">
    <property type="entry name" value="CHH_MIH_GIH"/>
    <property type="match status" value="1"/>
</dbReference>
<protein>
    <submittedName>
        <fullName evidence="8">Mandibular organ-inhibiting hormone 2</fullName>
    </submittedName>
</protein>
<dbReference type="GO" id="GO:0005184">
    <property type="term" value="F:neuropeptide hormone activity"/>
    <property type="evidence" value="ECO:0007669"/>
    <property type="project" value="InterPro"/>
</dbReference>
<organism evidence="8">
    <name type="scientific">Cancer pagurus</name>
    <name type="common">Rock crab</name>
    <dbReference type="NCBI Taxonomy" id="6755"/>
    <lineage>
        <taxon>Eukaryota</taxon>
        <taxon>Metazoa</taxon>
        <taxon>Ecdysozoa</taxon>
        <taxon>Arthropoda</taxon>
        <taxon>Crustacea</taxon>
        <taxon>Multicrustacea</taxon>
        <taxon>Malacostraca</taxon>
        <taxon>Eumalacostraca</taxon>
        <taxon>Eucarida</taxon>
        <taxon>Decapoda</taxon>
        <taxon>Pleocyemata</taxon>
        <taxon>Brachyura</taxon>
        <taxon>Eubrachyura</taxon>
        <taxon>Cancroidea</taxon>
        <taxon>Cancridae</taxon>
        <taxon>Cancer</taxon>
    </lineage>
</organism>
<dbReference type="InterPro" id="IPR001166">
    <property type="entry name" value="Hyperglycemic"/>
</dbReference>
<keyword evidence="4" id="KW-0372">Hormone</keyword>
<feature type="disulfide bond" evidence="7">
    <location>
        <begin position="58"/>
        <end position="74"/>
    </location>
</feature>
<reference evidence="9" key="2">
    <citation type="journal article" date="2000" name="Gene">
        <title>Clustering of mandibular organ-inhibiting hormone and moult-inhibiting hormone genes in the crab, Cancer pagurus, and implications for regulation of expression.</title>
        <authorList>
            <person name="Lu W."/>
            <person name="Wainwright G."/>
            <person name="Webster S.G."/>
            <person name="Rees H.H."/>
            <person name="Turner P.C."/>
        </authorList>
    </citation>
    <scope>NUCLEOTIDE SEQUENCE</scope>
</reference>
<evidence type="ECO:0000256" key="7">
    <source>
        <dbReference type="PIRSR" id="PIRSR631098-51"/>
    </source>
</evidence>
<dbReference type="InterPro" id="IPR001262">
    <property type="entry name" value="Hyperglycemic2"/>
</dbReference>
<evidence type="ECO:0000256" key="4">
    <source>
        <dbReference type="ARBA" id="ARBA00022702"/>
    </source>
</evidence>
<dbReference type="GO" id="GO:0007623">
    <property type="term" value="P:circadian rhythm"/>
    <property type="evidence" value="ECO:0007669"/>
    <property type="project" value="TreeGrafter"/>
</dbReference>
<keyword evidence="6" id="KW-0527">Neuropeptide</keyword>
<evidence type="ECO:0000313" key="8">
    <source>
        <dbReference type="EMBL" id="CAB61425.1"/>
    </source>
</evidence>
<proteinExistence type="evidence at transcript level"/>
<feature type="disulfide bond" evidence="7">
    <location>
        <begin position="61"/>
        <end position="87"/>
    </location>
</feature>
<name>Q9U5Y5_CANPG</name>
<evidence type="ECO:0000313" key="9">
    <source>
        <dbReference type="EMBL" id="CAC05348.1"/>
    </source>
</evidence>
<feature type="disulfide bond" evidence="7">
    <location>
        <begin position="41"/>
        <end position="78"/>
    </location>
</feature>
<dbReference type="SUPFAM" id="SSF81778">
    <property type="entry name" value="Crustacean CHH/MIH/GIH neurohormone"/>
    <property type="match status" value="1"/>
</dbReference>
<evidence type="ECO:0000256" key="1">
    <source>
        <dbReference type="ARBA" id="ARBA00004613"/>
    </source>
</evidence>